<evidence type="ECO:0000256" key="3">
    <source>
        <dbReference type="ARBA" id="ARBA00022679"/>
    </source>
</evidence>
<dbReference type="GO" id="GO:0032259">
    <property type="term" value="P:methylation"/>
    <property type="evidence" value="ECO:0007669"/>
    <property type="project" value="UniProtKB-KW"/>
</dbReference>
<sequence length="299" mass="34084">MTAKQFMPAEIEDAQAMSASEAIEYHYDNDTRFFSLWLDPTLSYSSARWRDPLAIENAEPDLTAAQLNKLTFHLDAARIPKGGSLLDIGCGWGAILKAAVTERGAARALGLTLSRDQLDHITAGGWPGAEAKLQDVYEFDTDERFDAAISIGAFEHFARPEMDRPEKLQRYRAFFDKLHTLTTPGARFSLQTIVWDALTFDEAKKWIPQTVFPQSDIPFIEEVIEGANGAFRVIYLENDPTQYADTLDAWVKTLKTHKATILAEWGEEKYTFFERYLRNSKLAFQRRKNSLARFVMVRR</sequence>
<keyword evidence="3" id="KW-0808">Transferase</keyword>
<evidence type="ECO:0000313" key="7">
    <source>
        <dbReference type="Proteomes" id="UP000609531"/>
    </source>
</evidence>
<dbReference type="RefSeq" id="WP_198881920.1">
    <property type="nucleotide sequence ID" value="NZ_JAEKJA010000007.1"/>
</dbReference>
<dbReference type="Proteomes" id="UP000609531">
    <property type="component" value="Unassembled WGS sequence"/>
</dbReference>
<evidence type="ECO:0000256" key="4">
    <source>
        <dbReference type="ARBA" id="ARBA00022691"/>
    </source>
</evidence>
<keyword evidence="7" id="KW-1185">Reference proteome</keyword>
<gene>
    <name evidence="6" type="ORF">JCR33_10060</name>
</gene>
<reference evidence="6" key="1">
    <citation type="submission" date="2020-12" db="EMBL/GenBank/DDBJ databases">
        <title>Bacterial taxonomy.</title>
        <authorList>
            <person name="Pan X."/>
        </authorList>
    </citation>
    <scope>NUCLEOTIDE SEQUENCE</scope>
    <source>
        <strain evidence="6">B2012</strain>
    </source>
</reference>
<name>A0A934IPP1_9HYPH</name>
<evidence type="ECO:0000313" key="6">
    <source>
        <dbReference type="EMBL" id="MBJ3776032.1"/>
    </source>
</evidence>
<dbReference type="Pfam" id="PF02353">
    <property type="entry name" value="CMAS"/>
    <property type="match status" value="1"/>
</dbReference>
<accession>A0A934IPP1</accession>
<dbReference type="GO" id="GO:0008168">
    <property type="term" value="F:methyltransferase activity"/>
    <property type="evidence" value="ECO:0007669"/>
    <property type="project" value="UniProtKB-KW"/>
</dbReference>
<keyword evidence="2 6" id="KW-0489">Methyltransferase</keyword>
<comment type="caution">
    <text evidence="6">The sequence shown here is derived from an EMBL/GenBank/DDBJ whole genome shotgun (WGS) entry which is preliminary data.</text>
</comment>
<dbReference type="PANTHER" id="PTHR43667:SF1">
    <property type="entry name" value="CYCLOPROPANE-FATTY-ACYL-PHOSPHOLIPID SYNTHASE"/>
    <property type="match status" value="1"/>
</dbReference>
<keyword evidence="4" id="KW-0949">S-adenosyl-L-methionine</keyword>
<dbReference type="PIRSF" id="PIRSF003085">
    <property type="entry name" value="CMAS"/>
    <property type="match status" value="1"/>
</dbReference>
<dbReference type="EMBL" id="JAEKJA010000007">
    <property type="protein sequence ID" value="MBJ3776032.1"/>
    <property type="molecule type" value="Genomic_DNA"/>
</dbReference>
<dbReference type="InterPro" id="IPR050723">
    <property type="entry name" value="CFA/CMAS"/>
</dbReference>
<evidence type="ECO:0000256" key="2">
    <source>
        <dbReference type="ARBA" id="ARBA00022603"/>
    </source>
</evidence>
<keyword evidence="5" id="KW-0443">Lipid metabolism</keyword>
<dbReference type="Gene3D" id="3.40.50.150">
    <property type="entry name" value="Vaccinia Virus protein VP39"/>
    <property type="match status" value="1"/>
</dbReference>
<protein>
    <submittedName>
        <fullName evidence="6">Class I SAM-dependent methyltransferase</fullName>
    </submittedName>
</protein>
<evidence type="ECO:0000256" key="5">
    <source>
        <dbReference type="ARBA" id="ARBA00023098"/>
    </source>
</evidence>
<organism evidence="6 7">
    <name type="scientific">Acuticoccus mangrovi</name>
    <dbReference type="NCBI Taxonomy" id="2796142"/>
    <lineage>
        <taxon>Bacteria</taxon>
        <taxon>Pseudomonadati</taxon>
        <taxon>Pseudomonadota</taxon>
        <taxon>Alphaproteobacteria</taxon>
        <taxon>Hyphomicrobiales</taxon>
        <taxon>Amorphaceae</taxon>
        <taxon>Acuticoccus</taxon>
    </lineage>
</organism>
<dbReference type="SUPFAM" id="SSF53335">
    <property type="entry name" value="S-adenosyl-L-methionine-dependent methyltransferases"/>
    <property type="match status" value="1"/>
</dbReference>
<proteinExistence type="inferred from homology"/>
<dbReference type="GO" id="GO:0008610">
    <property type="term" value="P:lipid biosynthetic process"/>
    <property type="evidence" value="ECO:0007669"/>
    <property type="project" value="InterPro"/>
</dbReference>
<dbReference type="InterPro" id="IPR029063">
    <property type="entry name" value="SAM-dependent_MTases_sf"/>
</dbReference>
<evidence type="ECO:0000256" key="1">
    <source>
        <dbReference type="ARBA" id="ARBA00010815"/>
    </source>
</evidence>
<dbReference type="PANTHER" id="PTHR43667">
    <property type="entry name" value="CYCLOPROPANE-FATTY-ACYL-PHOSPHOLIPID SYNTHASE"/>
    <property type="match status" value="1"/>
</dbReference>
<comment type="similarity">
    <text evidence="1">Belongs to the CFA/CMAS family.</text>
</comment>
<dbReference type="CDD" id="cd02440">
    <property type="entry name" value="AdoMet_MTases"/>
    <property type="match status" value="1"/>
</dbReference>
<dbReference type="AlphaFoldDB" id="A0A934IPP1"/>
<dbReference type="InterPro" id="IPR003333">
    <property type="entry name" value="CMAS"/>
</dbReference>